<reference evidence="1 2" key="1">
    <citation type="submission" date="2017-06" db="EMBL/GenBank/DDBJ databases">
        <title>the draft geome sequence of Illustriluteabacillus marina B3227.</title>
        <authorList>
            <person name="He R.-H."/>
            <person name="Du Z.-J."/>
        </authorList>
    </citation>
    <scope>NUCLEOTIDE SEQUENCE [LARGE SCALE GENOMIC DNA]</scope>
    <source>
        <strain evidence="1 2">B3227</strain>
    </source>
</reference>
<sequence length="67" mass="7191">MAEGCMKCGSTDAKTKDVSMTGGALSKMFDVQANKFTVVYCTNCGYSEFYNKKSSTAGNVIDFFFGG</sequence>
<evidence type="ECO:0000313" key="1">
    <source>
        <dbReference type="EMBL" id="PKR77880.1"/>
    </source>
</evidence>
<comment type="caution">
    <text evidence="1">The sequence shown here is derived from an EMBL/GenBank/DDBJ whole genome shotgun (WGS) entry which is preliminary data.</text>
</comment>
<protein>
    <recommendedName>
        <fullName evidence="3">Nucleic acid-binding protein</fullName>
    </recommendedName>
</protein>
<dbReference type="OrthoDB" id="6293663at2"/>
<proteinExistence type="predicted"/>
<dbReference type="Proteomes" id="UP000243524">
    <property type="component" value="Unassembled WGS sequence"/>
</dbReference>
<name>A0A2I0QUV6_9BACI</name>
<evidence type="ECO:0000313" key="2">
    <source>
        <dbReference type="Proteomes" id="UP000243524"/>
    </source>
</evidence>
<dbReference type="InterPro" id="IPR018652">
    <property type="entry name" value="DUF2082_NA-bd_Znr"/>
</dbReference>
<dbReference type="RefSeq" id="WP_101331488.1">
    <property type="nucleotide sequence ID" value="NZ_PJNH01000002.1"/>
</dbReference>
<accession>A0A2I0QUV6</accession>
<dbReference type="EMBL" id="PJNH01000002">
    <property type="protein sequence ID" value="PKR77880.1"/>
    <property type="molecule type" value="Genomic_DNA"/>
</dbReference>
<dbReference type="AlphaFoldDB" id="A0A2I0QUV6"/>
<gene>
    <name evidence="1" type="ORF">CEY16_08095</name>
</gene>
<evidence type="ECO:0008006" key="3">
    <source>
        <dbReference type="Google" id="ProtNLM"/>
    </source>
</evidence>
<dbReference type="Pfam" id="PF09855">
    <property type="entry name" value="Zn_ribbon_13"/>
    <property type="match status" value="1"/>
</dbReference>
<organism evidence="1 2">
    <name type="scientific">Halalkalibacillus sediminis</name>
    <dbReference type="NCBI Taxonomy" id="2018042"/>
    <lineage>
        <taxon>Bacteria</taxon>
        <taxon>Bacillati</taxon>
        <taxon>Bacillota</taxon>
        <taxon>Bacilli</taxon>
        <taxon>Bacillales</taxon>
        <taxon>Bacillaceae</taxon>
        <taxon>Halalkalibacillus</taxon>
    </lineage>
</organism>
<keyword evidence="2" id="KW-1185">Reference proteome</keyword>